<evidence type="ECO:0000313" key="2">
    <source>
        <dbReference type="EMBL" id="NPT58564.1"/>
    </source>
</evidence>
<feature type="region of interest" description="Disordered" evidence="1">
    <location>
        <begin position="69"/>
        <end position="93"/>
    </location>
</feature>
<organism evidence="2 3">
    <name type="scientific">Paraburkholderia elongata</name>
    <dbReference type="NCBI Taxonomy" id="2675747"/>
    <lineage>
        <taxon>Bacteria</taxon>
        <taxon>Pseudomonadati</taxon>
        <taxon>Pseudomonadota</taxon>
        <taxon>Betaproteobacteria</taxon>
        <taxon>Burkholderiales</taxon>
        <taxon>Burkholderiaceae</taxon>
        <taxon>Paraburkholderia</taxon>
    </lineage>
</organism>
<gene>
    <name evidence="2" type="ORF">GNZ13_29425</name>
</gene>
<dbReference type="RefSeq" id="WP_172171153.1">
    <property type="nucleotide sequence ID" value="NZ_WOEZ01000175.1"/>
</dbReference>
<dbReference type="Proteomes" id="UP000655523">
    <property type="component" value="Unassembled WGS sequence"/>
</dbReference>
<dbReference type="SUPFAM" id="SSF53850">
    <property type="entry name" value="Periplasmic binding protein-like II"/>
    <property type="match status" value="1"/>
</dbReference>
<reference evidence="2 3" key="1">
    <citation type="submission" date="2019-11" db="EMBL/GenBank/DDBJ databases">
        <title>Metabolism of dissolved organic matter in forest soils.</title>
        <authorList>
            <person name="Cyle K.T."/>
            <person name="Wilhelm R.C."/>
            <person name="Martinez C.E."/>
        </authorList>
    </citation>
    <scope>NUCLEOTIDE SEQUENCE [LARGE SCALE GENOMIC DNA]</scope>
    <source>
        <strain evidence="2 3">5N</strain>
    </source>
</reference>
<keyword evidence="3" id="KW-1185">Reference proteome</keyword>
<accession>A0A972NUD6</accession>
<evidence type="ECO:0000256" key="1">
    <source>
        <dbReference type="SAM" id="MobiDB-lite"/>
    </source>
</evidence>
<name>A0A972NUD6_9BURK</name>
<protein>
    <submittedName>
        <fullName evidence="2">Uncharacterized protein</fullName>
    </submittedName>
</protein>
<sequence>MPGRFFEEMESNLQETTLDPQDTLRIATPMTFATVGLGALLPAYRTLHSRADFDVTTFDTHIDLVEEPLRKRRPVQRPHQQRISRLADRRVQR</sequence>
<dbReference type="EMBL" id="WOEZ01000175">
    <property type="protein sequence ID" value="NPT58564.1"/>
    <property type="molecule type" value="Genomic_DNA"/>
</dbReference>
<feature type="compositionally biased region" description="Basic residues" evidence="1">
    <location>
        <begin position="70"/>
        <end position="82"/>
    </location>
</feature>
<dbReference type="AlphaFoldDB" id="A0A972NUD6"/>
<evidence type="ECO:0000313" key="3">
    <source>
        <dbReference type="Proteomes" id="UP000655523"/>
    </source>
</evidence>
<comment type="caution">
    <text evidence="2">The sequence shown here is derived from an EMBL/GenBank/DDBJ whole genome shotgun (WGS) entry which is preliminary data.</text>
</comment>
<proteinExistence type="predicted"/>